<evidence type="ECO:0000313" key="2">
    <source>
        <dbReference type="EMBL" id="PRY53432.1"/>
    </source>
</evidence>
<comment type="caution">
    <text evidence="2">The sequence shown here is derived from an EMBL/GenBank/DDBJ whole genome shotgun (WGS) entry which is preliminary data.</text>
</comment>
<organism evidence="2 3">
    <name type="scientific">Glycomyces artemisiae</name>
    <dbReference type="NCBI Taxonomy" id="1076443"/>
    <lineage>
        <taxon>Bacteria</taxon>
        <taxon>Bacillati</taxon>
        <taxon>Actinomycetota</taxon>
        <taxon>Actinomycetes</taxon>
        <taxon>Glycomycetales</taxon>
        <taxon>Glycomycetaceae</taxon>
        <taxon>Glycomyces</taxon>
    </lineage>
</organism>
<dbReference type="Proteomes" id="UP000238176">
    <property type="component" value="Unassembled WGS sequence"/>
</dbReference>
<evidence type="ECO:0000256" key="1">
    <source>
        <dbReference type="SAM" id="MobiDB-lite"/>
    </source>
</evidence>
<reference evidence="2 3" key="1">
    <citation type="submission" date="2018-03" db="EMBL/GenBank/DDBJ databases">
        <title>Genomic Encyclopedia of Type Strains, Phase III (KMG-III): the genomes of soil and plant-associated and newly described type strains.</title>
        <authorList>
            <person name="Whitman W."/>
        </authorList>
    </citation>
    <scope>NUCLEOTIDE SEQUENCE [LARGE SCALE GENOMIC DNA]</scope>
    <source>
        <strain evidence="2 3">CGMCC 4.7067</strain>
    </source>
</reference>
<dbReference type="EMBL" id="PVTJ01000018">
    <property type="protein sequence ID" value="PRY53432.1"/>
    <property type="molecule type" value="Genomic_DNA"/>
</dbReference>
<feature type="region of interest" description="Disordered" evidence="1">
    <location>
        <begin position="32"/>
        <end position="54"/>
    </location>
</feature>
<feature type="compositionally biased region" description="Basic and acidic residues" evidence="1">
    <location>
        <begin position="32"/>
        <end position="48"/>
    </location>
</feature>
<sequence>MMMPIIRGLAWTIGLAVARALLDYALDHHAQKRAERRSEQRLESEHGKTRLRRG</sequence>
<keyword evidence="3" id="KW-1185">Reference proteome</keyword>
<protein>
    <submittedName>
        <fullName evidence="2">Uncharacterized protein</fullName>
    </submittedName>
</protein>
<gene>
    <name evidence="2" type="ORF">B0I28_1184</name>
</gene>
<proteinExistence type="predicted"/>
<accession>A0A2T0U6C1</accession>
<evidence type="ECO:0000313" key="3">
    <source>
        <dbReference type="Proteomes" id="UP000238176"/>
    </source>
</evidence>
<dbReference type="RefSeq" id="WP_181245990.1">
    <property type="nucleotide sequence ID" value="NZ_PVTJ01000018.1"/>
</dbReference>
<dbReference type="AlphaFoldDB" id="A0A2T0U6C1"/>
<name>A0A2T0U6C1_9ACTN</name>